<dbReference type="PANTHER" id="PTHR34075">
    <property type="entry name" value="BLR3430 PROTEIN"/>
    <property type="match status" value="1"/>
</dbReference>
<sequence>MTSTAATNQSGINPLLMPPIPVPDPDSAPYWEALKDGKLMLCRCDDTGKWIHPPLERSRYTGGPVHFEEVSGRGTVYSFIVIRQALVPGRVPPYVVGLIELDEQPGLRINAVIDADPADVRIGQPVQARIVDLGDSGYRIPEFTIRLADDRTPPA</sequence>
<dbReference type="InterPro" id="IPR022002">
    <property type="entry name" value="ChsH2_Znr"/>
</dbReference>
<dbReference type="PANTHER" id="PTHR34075:SF5">
    <property type="entry name" value="BLR3430 PROTEIN"/>
    <property type="match status" value="1"/>
</dbReference>
<dbReference type="Pfam" id="PF01796">
    <property type="entry name" value="OB_ChsH2_C"/>
    <property type="match status" value="1"/>
</dbReference>
<organism evidence="3 4">
    <name type="scientific">Mycolicibacterium alvei</name>
    <dbReference type="NCBI Taxonomy" id="67081"/>
    <lineage>
        <taxon>Bacteria</taxon>
        <taxon>Bacillati</taxon>
        <taxon>Actinomycetota</taxon>
        <taxon>Actinomycetes</taxon>
        <taxon>Mycobacteriales</taxon>
        <taxon>Mycobacteriaceae</taxon>
        <taxon>Mycolicibacterium</taxon>
    </lineage>
</organism>
<keyword evidence="4" id="KW-1185">Reference proteome</keyword>
<protein>
    <recommendedName>
        <fullName evidence="5">DUF35 domain-containing protein</fullName>
    </recommendedName>
</protein>
<evidence type="ECO:0008006" key="5">
    <source>
        <dbReference type="Google" id="ProtNLM"/>
    </source>
</evidence>
<dbReference type="InterPro" id="IPR012340">
    <property type="entry name" value="NA-bd_OB-fold"/>
</dbReference>
<dbReference type="RefSeq" id="WP_179964401.1">
    <property type="nucleotide sequence ID" value="NZ_AP022565.1"/>
</dbReference>
<name>A0A6N4UYC8_9MYCO</name>
<gene>
    <name evidence="3" type="ORF">MALV_35960</name>
</gene>
<dbReference type="KEGG" id="malv:MALV_35960"/>
<dbReference type="InterPro" id="IPR052513">
    <property type="entry name" value="Thioester_dehydratase-like"/>
</dbReference>
<dbReference type="SUPFAM" id="SSF50249">
    <property type="entry name" value="Nucleic acid-binding proteins"/>
    <property type="match status" value="1"/>
</dbReference>
<dbReference type="AlphaFoldDB" id="A0A6N4UYC8"/>
<accession>A0A6N4UYC8</accession>
<reference evidence="3 4" key="1">
    <citation type="journal article" date="2019" name="Emerg. Microbes Infect.">
        <title>Comprehensive subspecies identification of 175 nontuberculous mycobacteria species based on 7547 genomic profiles.</title>
        <authorList>
            <person name="Matsumoto Y."/>
            <person name="Kinjo T."/>
            <person name="Motooka D."/>
            <person name="Nabeya D."/>
            <person name="Jung N."/>
            <person name="Uechi K."/>
            <person name="Horii T."/>
            <person name="Iida T."/>
            <person name="Fujita J."/>
            <person name="Nakamura S."/>
        </authorList>
    </citation>
    <scope>NUCLEOTIDE SEQUENCE [LARGE SCALE GENOMIC DNA]</scope>
    <source>
        <strain evidence="3 4">JCM 12272</strain>
    </source>
</reference>
<evidence type="ECO:0000313" key="4">
    <source>
        <dbReference type="Proteomes" id="UP000466906"/>
    </source>
</evidence>
<proteinExistence type="predicted"/>
<evidence type="ECO:0000259" key="1">
    <source>
        <dbReference type="Pfam" id="PF01796"/>
    </source>
</evidence>
<evidence type="ECO:0000259" key="2">
    <source>
        <dbReference type="Pfam" id="PF12172"/>
    </source>
</evidence>
<feature type="domain" description="ChsH2 C-terminal OB-fold" evidence="1">
    <location>
        <begin position="68"/>
        <end position="130"/>
    </location>
</feature>
<feature type="domain" description="ChsH2 rubredoxin-like zinc ribbon" evidence="2">
    <location>
        <begin position="31"/>
        <end position="55"/>
    </location>
</feature>
<evidence type="ECO:0000313" key="3">
    <source>
        <dbReference type="EMBL" id="BBX28471.1"/>
    </source>
</evidence>
<dbReference type="Pfam" id="PF12172">
    <property type="entry name" value="zf-ChsH2"/>
    <property type="match status" value="1"/>
</dbReference>
<dbReference type="EMBL" id="AP022565">
    <property type="protein sequence ID" value="BBX28471.1"/>
    <property type="molecule type" value="Genomic_DNA"/>
</dbReference>
<dbReference type="InterPro" id="IPR002878">
    <property type="entry name" value="ChsH2_C"/>
</dbReference>
<dbReference type="Proteomes" id="UP000466906">
    <property type="component" value="Chromosome"/>
</dbReference>